<dbReference type="Proteomes" id="UP001314229">
    <property type="component" value="Unassembled WGS sequence"/>
</dbReference>
<comment type="caution">
    <text evidence="1">The sequence shown here is derived from an EMBL/GenBank/DDBJ whole genome shotgun (WGS) entry which is preliminary data.</text>
</comment>
<name>A0AAV1NZH0_SCOSC</name>
<gene>
    <name evidence="1" type="ORF">FSCOSCO3_A036358</name>
</gene>
<keyword evidence="2" id="KW-1185">Reference proteome</keyword>
<evidence type="ECO:0000313" key="1">
    <source>
        <dbReference type="EMBL" id="CAK6964663.1"/>
    </source>
</evidence>
<protein>
    <submittedName>
        <fullName evidence="1">Uncharacterized protein</fullName>
    </submittedName>
</protein>
<organism evidence="1 2">
    <name type="scientific">Scomber scombrus</name>
    <name type="common">Atlantic mackerel</name>
    <name type="synonym">Scomber vernalis</name>
    <dbReference type="NCBI Taxonomy" id="13677"/>
    <lineage>
        <taxon>Eukaryota</taxon>
        <taxon>Metazoa</taxon>
        <taxon>Chordata</taxon>
        <taxon>Craniata</taxon>
        <taxon>Vertebrata</taxon>
        <taxon>Euteleostomi</taxon>
        <taxon>Actinopterygii</taxon>
        <taxon>Neopterygii</taxon>
        <taxon>Teleostei</taxon>
        <taxon>Neoteleostei</taxon>
        <taxon>Acanthomorphata</taxon>
        <taxon>Pelagiaria</taxon>
        <taxon>Scombriformes</taxon>
        <taxon>Scombridae</taxon>
        <taxon>Scomber</taxon>
    </lineage>
</organism>
<proteinExistence type="predicted"/>
<dbReference type="EMBL" id="CAWUFR010000075">
    <property type="protein sequence ID" value="CAK6964663.1"/>
    <property type="molecule type" value="Genomic_DNA"/>
</dbReference>
<reference evidence="1 2" key="1">
    <citation type="submission" date="2024-01" db="EMBL/GenBank/DDBJ databases">
        <authorList>
            <person name="Alioto T."/>
            <person name="Alioto T."/>
            <person name="Gomez Garrido J."/>
        </authorList>
    </citation>
    <scope>NUCLEOTIDE SEQUENCE [LARGE SCALE GENOMIC DNA]</scope>
</reference>
<accession>A0AAV1NZH0</accession>
<evidence type="ECO:0000313" key="2">
    <source>
        <dbReference type="Proteomes" id="UP001314229"/>
    </source>
</evidence>
<dbReference type="AlphaFoldDB" id="A0AAV1NZH0"/>
<sequence length="70" mass="7584">MFQCSFLGNGSVTLEPFDGMQRQNQRQQQPNARVFSTRPIVNGCAAVQMLAQTTVETSQVEHVGSGKNAG</sequence>